<comment type="caution">
    <text evidence="2">The sequence shown here is derived from an EMBL/GenBank/DDBJ whole genome shotgun (WGS) entry which is preliminary data.</text>
</comment>
<dbReference type="InterPro" id="IPR038720">
    <property type="entry name" value="YprB_RNase_H-like_dom"/>
</dbReference>
<dbReference type="PANTHER" id="PTHR38462">
    <property type="entry name" value="EXONUCLEASE-LIKE PROTEIN"/>
    <property type="match status" value="1"/>
</dbReference>
<evidence type="ECO:0000313" key="3">
    <source>
        <dbReference type="Proteomes" id="UP000272490"/>
    </source>
</evidence>
<protein>
    <submittedName>
        <fullName evidence="2">Rnase H family protein</fullName>
    </submittedName>
</protein>
<reference evidence="2 3" key="1">
    <citation type="submission" date="2018-11" db="EMBL/GenBank/DDBJ databases">
        <title>Genome sequencing of Lachnoanaerobaculum sp. KCOM 2030 (= ChDC B114).</title>
        <authorList>
            <person name="Kook J.-K."/>
            <person name="Park S.-N."/>
            <person name="Lim Y.K."/>
        </authorList>
    </citation>
    <scope>NUCLEOTIDE SEQUENCE [LARGE SCALE GENOMIC DNA]</scope>
    <source>
        <strain evidence="2 3">KCOM 2030</strain>
    </source>
</reference>
<dbReference type="EMBL" id="RRCO01000001">
    <property type="protein sequence ID" value="RRJ26509.1"/>
    <property type="molecule type" value="Genomic_DNA"/>
</dbReference>
<dbReference type="InterPro" id="IPR012337">
    <property type="entry name" value="RNaseH-like_sf"/>
</dbReference>
<keyword evidence="3" id="KW-1185">Reference proteome</keyword>
<name>A0A3P3R0X0_9FIRM</name>
<gene>
    <name evidence="2" type="ORF">EHV10_00310</name>
</gene>
<accession>A0A3P3R0X0</accession>
<sequence length="358" mass="42636">MKEIKKIFKNNIKYDLSKIGNPQRVLFFDIETTGLSPKNSKLYLIGCISIEKDNLNFRQWFSESISDETAMLQSFYEYAAKFDTLIHFNGDGFDLPYIRECAKQYYLFNPLDDYVSIDIYKKIRHLKKPLGLERMNQKTLEEFLGLHREDIYTGGELIEFYYRYTQNKDSDILHALLLHNEEDLLGMLKVVDMLSYLDFFNSTFVLESVHVNNDILILNYICNETLPHDLKLTDSMSLYISGNKVEISIPILKDELKFFFENYKDYYYLTIEDYAIHKSIGEFVDKAVKKKATKQTAYIRQFADYIYCFNMSDIDEIFKKDYKSKEKYINLAKLNFNDKEFFSEYLVEIFKHFKLLKQ</sequence>
<dbReference type="SUPFAM" id="SSF53098">
    <property type="entry name" value="Ribonuclease H-like"/>
    <property type="match status" value="1"/>
</dbReference>
<dbReference type="Pfam" id="PF13482">
    <property type="entry name" value="RNase_H_2"/>
    <property type="match status" value="1"/>
</dbReference>
<dbReference type="OrthoDB" id="9790530at2"/>
<dbReference type="AlphaFoldDB" id="A0A3P3R0X0"/>
<evidence type="ECO:0000259" key="1">
    <source>
        <dbReference type="Pfam" id="PF13482"/>
    </source>
</evidence>
<dbReference type="RefSeq" id="WP_128672885.1">
    <property type="nucleotide sequence ID" value="NZ_CP124777.1"/>
</dbReference>
<dbReference type="InterPro" id="IPR036397">
    <property type="entry name" value="RNaseH_sf"/>
</dbReference>
<dbReference type="GO" id="GO:0003676">
    <property type="term" value="F:nucleic acid binding"/>
    <property type="evidence" value="ECO:0007669"/>
    <property type="project" value="InterPro"/>
</dbReference>
<dbReference type="Proteomes" id="UP000272490">
    <property type="component" value="Unassembled WGS sequence"/>
</dbReference>
<feature type="domain" description="YprB ribonuclease H-like" evidence="1">
    <location>
        <begin position="26"/>
        <end position="194"/>
    </location>
</feature>
<dbReference type="PANTHER" id="PTHR38462:SF1">
    <property type="entry name" value="YPRB RIBONUCLEASE H-LIKE DOMAIN-CONTAINING PROTEIN"/>
    <property type="match status" value="1"/>
</dbReference>
<organism evidence="2 3">
    <name type="scientific">Lachnoanaerobaculum gingivalis</name>
    <dbReference type="NCBI Taxonomy" id="2490855"/>
    <lineage>
        <taxon>Bacteria</taxon>
        <taxon>Bacillati</taxon>
        <taxon>Bacillota</taxon>
        <taxon>Clostridia</taxon>
        <taxon>Lachnospirales</taxon>
        <taxon>Lachnospiraceae</taxon>
        <taxon>Lachnoanaerobaculum</taxon>
    </lineage>
</organism>
<proteinExistence type="predicted"/>
<dbReference type="Gene3D" id="3.30.420.10">
    <property type="entry name" value="Ribonuclease H-like superfamily/Ribonuclease H"/>
    <property type="match status" value="1"/>
</dbReference>
<evidence type="ECO:0000313" key="2">
    <source>
        <dbReference type="EMBL" id="RRJ26509.1"/>
    </source>
</evidence>